<evidence type="ECO:0000256" key="1">
    <source>
        <dbReference type="SAM" id="Phobius"/>
    </source>
</evidence>
<organism evidence="2">
    <name type="scientific">bioreactor metagenome</name>
    <dbReference type="NCBI Taxonomy" id="1076179"/>
    <lineage>
        <taxon>unclassified sequences</taxon>
        <taxon>metagenomes</taxon>
        <taxon>ecological metagenomes</taxon>
    </lineage>
</organism>
<keyword evidence="1" id="KW-0472">Membrane</keyword>
<evidence type="ECO:0008006" key="3">
    <source>
        <dbReference type="Google" id="ProtNLM"/>
    </source>
</evidence>
<feature type="transmembrane region" description="Helical" evidence="1">
    <location>
        <begin position="12"/>
        <end position="29"/>
    </location>
</feature>
<keyword evidence="1" id="KW-1133">Transmembrane helix</keyword>
<reference evidence="2" key="1">
    <citation type="submission" date="2019-08" db="EMBL/GenBank/DDBJ databases">
        <authorList>
            <person name="Kucharzyk K."/>
            <person name="Murdoch R.W."/>
            <person name="Higgins S."/>
            <person name="Loffler F."/>
        </authorList>
    </citation>
    <scope>NUCLEOTIDE SEQUENCE</scope>
</reference>
<comment type="caution">
    <text evidence="2">The sequence shown here is derived from an EMBL/GenBank/DDBJ whole genome shotgun (WGS) entry which is preliminary data.</text>
</comment>
<feature type="transmembrane region" description="Helical" evidence="1">
    <location>
        <begin position="41"/>
        <end position="62"/>
    </location>
</feature>
<dbReference type="AlphaFoldDB" id="A0A645D348"/>
<proteinExistence type="predicted"/>
<sequence length="87" mass="9817">MVLTVFSDFQSMSPVLQVVVFLIPFSHPMMIMNSLLMDQTLLVVGGLVYMVAFALISIYVTVRIYNSDILLSGWNKMDKLKKSLGKK</sequence>
<keyword evidence="1" id="KW-0812">Transmembrane</keyword>
<accession>A0A645D348</accession>
<protein>
    <recommendedName>
        <fullName evidence="3">ABC-2 type transporter domain-containing protein</fullName>
    </recommendedName>
</protein>
<evidence type="ECO:0000313" key="2">
    <source>
        <dbReference type="EMBL" id="MPM83587.1"/>
    </source>
</evidence>
<name>A0A645D348_9ZZZZ</name>
<gene>
    <name evidence="2" type="ORF">SDC9_130651</name>
</gene>
<dbReference type="EMBL" id="VSSQ01032351">
    <property type="protein sequence ID" value="MPM83587.1"/>
    <property type="molecule type" value="Genomic_DNA"/>
</dbReference>